<evidence type="ECO:0000256" key="5">
    <source>
        <dbReference type="ARBA" id="ARBA00023125"/>
    </source>
</evidence>
<dbReference type="Gene3D" id="3.40.50.300">
    <property type="entry name" value="P-loop containing nucleotide triphosphate hydrolases"/>
    <property type="match status" value="1"/>
</dbReference>
<dbReference type="InterPro" id="IPR025944">
    <property type="entry name" value="Sigma_54_int_dom_CS"/>
</dbReference>
<evidence type="ECO:0000256" key="1">
    <source>
        <dbReference type="ARBA" id="ARBA00022741"/>
    </source>
</evidence>
<organism evidence="9 10">
    <name type="scientific">Selenobaculum gibii</name>
    <dbReference type="NCBI Taxonomy" id="3054208"/>
    <lineage>
        <taxon>Bacteria</taxon>
        <taxon>Bacillati</taxon>
        <taxon>Bacillota</taxon>
        <taxon>Negativicutes</taxon>
        <taxon>Selenomonadales</taxon>
        <taxon>Selenomonadaceae</taxon>
        <taxon>Selenobaculum</taxon>
    </lineage>
</organism>
<keyword evidence="10" id="KW-1185">Reference proteome</keyword>
<evidence type="ECO:0000256" key="7">
    <source>
        <dbReference type="ARBA" id="ARBA00029500"/>
    </source>
</evidence>
<evidence type="ECO:0000256" key="3">
    <source>
        <dbReference type="ARBA" id="ARBA00022840"/>
    </source>
</evidence>
<dbReference type="RefSeq" id="WP_147669606.1">
    <property type="nucleotide sequence ID" value="NZ_CP120678.1"/>
</dbReference>
<keyword evidence="4" id="KW-0805">Transcription regulation</keyword>
<evidence type="ECO:0000256" key="4">
    <source>
        <dbReference type="ARBA" id="ARBA00023015"/>
    </source>
</evidence>
<accession>A0A9Y2AI43</accession>
<dbReference type="PROSITE" id="PS00675">
    <property type="entry name" value="SIGMA54_INTERACT_1"/>
    <property type="match status" value="1"/>
</dbReference>
<dbReference type="InterPro" id="IPR002078">
    <property type="entry name" value="Sigma_54_int"/>
</dbReference>
<dbReference type="PANTHER" id="PTHR32071">
    <property type="entry name" value="TRANSCRIPTIONAL REGULATORY PROTEIN"/>
    <property type="match status" value="1"/>
</dbReference>
<dbReference type="InterPro" id="IPR003593">
    <property type="entry name" value="AAA+_ATPase"/>
</dbReference>
<dbReference type="InterPro" id="IPR030828">
    <property type="entry name" value="HTH_TyrR"/>
</dbReference>
<keyword evidence="2" id="KW-0058">Aromatic hydrocarbons catabolism</keyword>
<dbReference type="CDD" id="cd00009">
    <property type="entry name" value="AAA"/>
    <property type="match status" value="1"/>
</dbReference>
<evidence type="ECO:0000313" key="9">
    <source>
        <dbReference type="EMBL" id="WIW70529.1"/>
    </source>
</evidence>
<dbReference type="KEGG" id="sgbi:P3F81_11680"/>
<feature type="domain" description="Sigma-54 factor interaction" evidence="8">
    <location>
        <begin position="37"/>
        <end position="266"/>
    </location>
</feature>
<keyword evidence="3" id="KW-0067">ATP-binding</keyword>
<dbReference type="EMBL" id="CP120678">
    <property type="protein sequence ID" value="WIW70529.1"/>
    <property type="molecule type" value="Genomic_DNA"/>
</dbReference>
<dbReference type="InterPro" id="IPR058031">
    <property type="entry name" value="AAA_lid_NorR"/>
</dbReference>
<dbReference type="SUPFAM" id="SSF52540">
    <property type="entry name" value="P-loop containing nucleoside triphosphate hydrolases"/>
    <property type="match status" value="1"/>
</dbReference>
<dbReference type="InterPro" id="IPR009057">
    <property type="entry name" value="Homeodomain-like_sf"/>
</dbReference>
<dbReference type="Proteomes" id="UP001243623">
    <property type="component" value="Chromosome"/>
</dbReference>
<dbReference type="Pfam" id="PF25601">
    <property type="entry name" value="AAA_lid_14"/>
    <property type="match status" value="1"/>
</dbReference>
<dbReference type="GO" id="GO:0006355">
    <property type="term" value="P:regulation of DNA-templated transcription"/>
    <property type="evidence" value="ECO:0007669"/>
    <property type="project" value="InterPro"/>
</dbReference>
<gene>
    <name evidence="9" type="ORF">P3F81_11680</name>
</gene>
<dbReference type="PROSITE" id="PS00676">
    <property type="entry name" value="SIGMA54_INTERACT_2"/>
    <property type="match status" value="1"/>
</dbReference>
<dbReference type="InterPro" id="IPR025662">
    <property type="entry name" value="Sigma_54_int_dom_ATP-bd_1"/>
</dbReference>
<dbReference type="GO" id="GO:0005524">
    <property type="term" value="F:ATP binding"/>
    <property type="evidence" value="ECO:0007669"/>
    <property type="project" value="UniProtKB-KW"/>
</dbReference>
<protein>
    <recommendedName>
        <fullName evidence="7">HTH-type transcriptional regulatory protein TyrR</fullName>
    </recommendedName>
</protein>
<dbReference type="SUPFAM" id="SSF46689">
    <property type="entry name" value="Homeodomain-like"/>
    <property type="match status" value="1"/>
</dbReference>
<dbReference type="PROSITE" id="PS00688">
    <property type="entry name" value="SIGMA54_INTERACT_3"/>
    <property type="match status" value="1"/>
</dbReference>
<evidence type="ECO:0000313" key="10">
    <source>
        <dbReference type="Proteomes" id="UP001243623"/>
    </source>
</evidence>
<keyword evidence="6" id="KW-0804">Transcription</keyword>
<dbReference type="GO" id="GO:0003677">
    <property type="term" value="F:DNA binding"/>
    <property type="evidence" value="ECO:0007669"/>
    <property type="project" value="UniProtKB-KW"/>
</dbReference>
<dbReference type="Pfam" id="PF18024">
    <property type="entry name" value="HTH_50"/>
    <property type="match status" value="1"/>
</dbReference>
<keyword evidence="5" id="KW-0238">DNA-binding</keyword>
<keyword evidence="1" id="KW-0547">Nucleotide-binding</keyword>
<evidence type="ECO:0000259" key="8">
    <source>
        <dbReference type="PROSITE" id="PS50045"/>
    </source>
</evidence>
<dbReference type="Gene3D" id="1.10.8.60">
    <property type="match status" value="1"/>
</dbReference>
<dbReference type="AlphaFoldDB" id="A0A9Y2AI43"/>
<dbReference type="InterPro" id="IPR025943">
    <property type="entry name" value="Sigma_54_int_dom_ATP-bd_2"/>
</dbReference>
<dbReference type="InterPro" id="IPR027417">
    <property type="entry name" value="P-loop_NTPase"/>
</dbReference>
<name>A0A9Y2AI43_9FIRM</name>
<dbReference type="Pfam" id="PF00158">
    <property type="entry name" value="Sigma54_activat"/>
    <property type="match status" value="1"/>
</dbReference>
<dbReference type="SMART" id="SM00382">
    <property type="entry name" value="AAA"/>
    <property type="match status" value="1"/>
</dbReference>
<sequence>MLRNGYGNSWSASQLKIESSETRRLREEYSNAAFTGFIGKSPEILRVLNLAEKAAQVQSTVLICGESGTGKEVIAEGIHLAGERALGPMIKVNCSAIPETLLESELFGHEKGAFTGAIKNKLGKFELADKGTIFLDEIGEMDIRMQCKLLRVLQNKTFDRVGGENSICVDVRIIAATNQDMVSLIAKGEFRADLYYRLNVIPIYLPSLVQRKTDILLLAEHFLHKYAKVFNKSFSGFSEEAMRLLLQYNWPGNVRELQNIVERAVVLTDHSRIEASDLEFDSYNRIEKSKPNPIYQSIVQGELLTLEEYEKQIITAALDRFGSYTAAGKALGITHKTVAAKAQKYGINFEREARV</sequence>
<dbReference type="FunFam" id="3.40.50.300:FF:000006">
    <property type="entry name" value="DNA-binding transcriptional regulator NtrC"/>
    <property type="match status" value="1"/>
</dbReference>
<evidence type="ECO:0000256" key="2">
    <source>
        <dbReference type="ARBA" id="ARBA00022797"/>
    </source>
</evidence>
<dbReference type="PROSITE" id="PS50045">
    <property type="entry name" value="SIGMA54_INTERACT_4"/>
    <property type="match status" value="1"/>
</dbReference>
<reference evidence="9" key="1">
    <citation type="submission" date="2023-03" db="EMBL/GenBank/DDBJ databases">
        <title>Selenobaculum gbiensis gen. nov. sp. nov., a new bacterium isolated from the gut microbiota of IBD patient.</title>
        <authorList>
            <person name="Yeo S."/>
            <person name="Park H."/>
            <person name="Huh C.S."/>
        </authorList>
    </citation>
    <scope>NUCLEOTIDE SEQUENCE</scope>
    <source>
        <strain evidence="9">ICN-92133</strain>
    </source>
</reference>
<proteinExistence type="predicted"/>
<evidence type="ECO:0000256" key="6">
    <source>
        <dbReference type="ARBA" id="ARBA00023163"/>
    </source>
</evidence>
<dbReference type="Gene3D" id="1.10.10.60">
    <property type="entry name" value="Homeodomain-like"/>
    <property type="match status" value="1"/>
</dbReference>